<gene>
    <name evidence="3" type="ORF">EV199_3357</name>
</gene>
<dbReference type="GO" id="GO:0006355">
    <property type="term" value="P:regulation of DNA-templated transcription"/>
    <property type="evidence" value="ECO:0007669"/>
    <property type="project" value="InterPro"/>
</dbReference>
<dbReference type="GO" id="GO:0008270">
    <property type="term" value="F:zinc ion binding"/>
    <property type="evidence" value="ECO:0007669"/>
    <property type="project" value="InterPro"/>
</dbReference>
<reference evidence="3 4" key="1">
    <citation type="submission" date="2019-02" db="EMBL/GenBank/DDBJ databases">
        <title>Genomic Encyclopedia of Type Strains, Phase IV (KMG-IV): sequencing the most valuable type-strain genomes for metagenomic binning, comparative biology and taxonomic classification.</title>
        <authorList>
            <person name="Goeker M."/>
        </authorList>
    </citation>
    <scope>NUCLEOTIDE SEQUENCE [LARGE SCALE GENOMIC DNA]</scope>
    <source>
        <strain evidence="3 4">DSM 18116</strain>
    </source>
</reference>
<dbReference type="OrthoDB" id="894286at2"/>
<evidence type="ECO:0000313" key="4">
    <source>
        <dbReference type="Proteomes" id="UP000293874"/>
    </source>
</evidence>
<evidence type="ECO:0000313" key="3">
    <source>
        <dbReference type="EMBL" id="RZS71454.1"/>
    </source>
</evidence>
<organism evidence="3 4">
    <name type="scientific">Pseudobacter ginsenosidimutans</name>
    <dbReference type="NCBI Taxonomy" id="661488"/>
    <lineage>
        <taxon>Bacteria</taxon>
        <taxon>Pseudomonadati</taxon>
        <taxon>Bacteroidota</taxon>
        <taxon>Chitinophagia</taxon>
        <taxon>Chitinophagales</taxon>
        <taxon>Chitinophagaceae</taxon>
        <taxon>Pseudobacter</taxon>
    </lineage>
</organism>
<feature type="domain" description="Ada DNA repair metal-binding" evidence="2">
    <location>
        <begin position="30"/>
        <end position="75"/>
    </location>
</feature>
<dbReference type="GO" id="GO:0003677">
    <property type="term" value="F:DNA binding"/>
    <property type="evidence" value="ECO:0007669"/>
    <property type="project" value="InterPro"/>
</dbReference>
<dbReference type="InterPro" id="IPR004026">
    <property type="entry name" value="Ada_DNA_repair_Zn-bd"/>
</dbReference>
<proteinExistence type="predicted"/>
<dbReference type="AlphaFoldDB" id="A0A4Q7MU17"/>
<dbReference type="GO" id="GO:0006281">
    <property type="term" value="P:DNA repair"/>
    <property type="evidence" value="ECO:0007669"/>
    <property type="project" value="InterPro"/>
</dbReference>
<evidence type="ECO:0000256" key="1">
    <source>
        <dbReference type="ARBA" id="ARBA00023159"/>
    </source>
</evidence>
<dbReference type="EMBL" id="SGXA01000002">
    <property type="protein sequence ID" value="RZS71454.1"/>
    <property type="molecule type" value="Genomic_DNA"/>
</dbReference>
<sequence length="92" mass="10409">MISHQLLGKTVFTRSRQLKILIGKGLVTMAGNKKLKIYGTLQCNSGKKMKTENRVFFVSEKAAMEAGFRPCGHCMREAYFLWKAGAAKLRQR</sequence>
<name>A0A4Q7MU17_9BACT</name>
<dbReference type="GO" id="GO:0008168">
    <property type="term" value="F:methyltransferase activity"/>
    <property type="evidence" value="ECO:0007669"/>
    <property type="project" value="InterPro"/>
</dbReference>
<evidence type="ECO:0000259" key="2">
    <source>
        <dbReference type="Pfam" id="PF02805"/>
    </source>
</evidence>
<dbReference type="InterPro" id="IPR035451">
    <property type="entry name" value="Ada-like_dom_sf"/>
</dbReference>
<dbReference type="Gene3D" id="3.40.10.10">
    <property type="entry name" value="DNA Methylphosphotriester Repair Domain"/>
    <property type="match status" value="1"/>
</dbReference>
<dbReference type="Pfam" id="PF02805">
    <property type="entry name" value="Ada_Zn_binding"/>
    <property type="match status" value="1"/>
</dbReference>
<dbReference type="Proteomes" id="UP000293874">
    <property type="component" value="Unassembled WGS sequence"/>
</dbReference>
<keyword evidence="4" id="KW-1185">Reference proteome</keyword>
<accession>A0A4Q7MU17</accession>
<protein>
    <submittedName>
        <fullName evidence="3">Metal binding Ada-like protein</fullName>
    </submittedName>
</protein>
<dbReference type="RefSeq" id="WP_130541957.1">
    <property type="nucleotide sequence ID" value="NZ_CP042431.1"/>
</dbReference>
<dbReference type="SUPFAM" id="SSF57884">
    <property type="entry name" value="Ada DNA repair protein, N-terminal domain (N-Ada 10)"/>
    <property type="match status" value="1"/>
</dbReference>
<comment type="caution">
    <text evidence="3">The sequence shown here is derived from an EMBL/GenBank/DDBJ whole genome shotgun (WGS) entry which is preliminary data.</text>
</comment>
<keyword evidence="1" id="KW-0010">Activator</keyword>